<name>X8DPJ3_9MYCO</name>
<feature type="transmembrane region" description="Helical" evidence="1">
    <location>
        <begin position="6"/>
        <end position="26"/>
    </location>
</feature>
<proteinExistence type="predicted"/>
<sequence length="71" mass="7065">MPSGAPLGAGVMVVVVVVVVVVLVLVGPPSLLVPHPAKAAPSAMAHPAKTLAGLTVRVFMGCSRVRCVGLL</sequence>
<accession>X8DPJ3</accession>
<evidence type="ECO:0000256" key="1">
    <source>
        <dbReference type="SAM" id="Phobius"/>
    </source>
</evidence>
<gene>
    <name evidence="2" type="ORF">I540_3748</name>
</gene>
<keyword evidence="1" id="KW-0812">Transmembrane</keyword>
<keyword evidence="1" id="KW-1133">Transmembrane helix</keyword>
<dbReference type="EMBL" id="JAOJ01000002">
    <property type="protein sequence ID" value="EUA70284.1"/>
    <property type="molecule type" value="Genomic_DNA"/>
</dbReference>
<evidence type="ECO:0000313" key="3">
    <source>
        <dbReference type="Proteomes" id="UP000023351"/>
    </source>
</evidence>
<comment type="caution">
    <text evidence="2">The sequence shown here is derived from an EMBL/GenBank/DDBJ whole genome shotgun (WGS) entry which is preliminary data.</text>
</comment>
<keyword evidence="1" id="KW-0472">Membrane</keyword>
<dbReference type="AlphaFoldDB" id="X8DPJ3"/>
<protein>
    <submittedName>
        <fullName evidence="2">Uncharacterized protein</fullName>
    </submittedName>
</protein>
<dbReference type="Proteomes" id="UP000023351">
    <property type="component" value="Unassembled WGS sequence"/>
</dbReference>
<evidence type="ECO:0000313" key="2">
    <source>
        <dbReference type="EMBL" id="EUA70284.1"/>
    </source>
</evidence>
<reference evidence="2 3" key="1">
    <citation type="submission" date="2013-12" db="EMBL/GenBank/DDBJ databases">
        <authorList>
            <person name="Zelazny A."/>
            <person name="Olivier K."/>
            <person name="Holland S."/>
            <person name="Lenaerts A."/>
            <person name="Ordway D."/>
            <person name="DeGroote M.A."/>
            <person name="Parker T."/>
            <person name="Sizemore C."/>
            <person name="Tallon L.J."/>
            <person name="Sadzewicz L.K."/>
            <person name="Sengamalay N."/>
            <person name="Fraser C.M."/>
            <person name="Hine E."/>
            <person name="Shefchek K.A."/>
            <person name="Das S.P."/>
            <person name="Tettelin H."/>
        </authorList>
    </citation>
    <scope>NUCLEOTIDE SEQUENCE [LARGE SCALE GENOMIC DNA]</scope>
    <source>
        <strain evidence="2 3">1513</strain>
    </source>
</reference>
<organism evidence="2 3">
    <name type="scientific">Mycobacteroides abscessus subsp. bolletii 1513</name>
    <dbReference type="NCBI Taxonomy" id="1299321"/>
    <lineage>
        <taxon>Bacteria</taxon>
        <taxon>Bacillati</taxon>
        <taxon>Actinomycetota</taxon>
        <taxon>Actinomycetes</taxon>
        <taxon>Mycobacteriales</taxon>
        <taxon>Mycobacteriaceae</taxon>
        <taxon>Mycobacteroides</taxon>
        <taxon>Mycobacteroides abscessus</taxon>
    </lineage>
</organism>